<comment type="caution">
    <text evidence="2">The sequence shown here is derived from an EMBL/GenBank/DDBJ whole genome shotgun (WGS) entry which is preliminary data.</text>
</comment>
<dbReference type="Proteomes" id="UP000689195">
    <property type="component" value="Unassembled WGS sequence"/>
</dbReference>
<organism evidence="2 3">
    <name type="scientific">Paramecium pentaurelia</name>
    <dbReference type="NCBI Taxonomy" id="43138"/>
    <lineage>
        <taxon>Eukaryota</taxon>
        <taxon>Sar</taxon>
        <taxon>Alveolata</taxon>
        <taxon>Ciliophora</taxon>
        <taxon>Intramacronucleata</taxon>
        <taxon>Oligohymenophorea</taxon>
        <taxon>Peniculida</taxon>
        <taxon>Parameciidae</taxon>
        <taxon>Paramecium</taxon>
    </lineage>
</organism>
<evidence type="ECO:0000313" key="3">
    <source>
        <dbReference type="Proteomes" id="UP000689195"/>
    </source>
</evidence>
<feature type="domain" description="Cyclic nucleotide-binding" evidence="1">
    <location>
        <begin position="93"/>
        <end position="237"/>
    </location>
</feature>
<dbReference type="SMART" id="SM00100">
    <property type="entry name" value="cNMP"/>
    <property type="match status" value="1"/>
</dbReference>
<sequence length="556" mass="65869">MYKKQSARPESSKPSKLQIAVNQLIEQQEQPEQMLLKKITNLWSNKQSSEHDQNIQYQRCLYILQLEPEDRSQSQAKQIQAYFEKHFHYIGQIRGQLSPELYLKLFKNLLFEKVNQFELVFSYGEKGRKMYFILEGEVGILLPQEDESKTERKLDLSAIKRFDELLVHNYSNHKLVAIKKKSDHFGEIAIEQRVPRTATVVAKTECVFATLSYDAYQSVLGLLQEQIMKRKFEIIRSIPPFKNWLHTSQYVFLHNCEEHIFETNNIIYKRFNKCDSVYLIIEGEILVQKWEQYRLDSQENEVFIPQGEKMTTLGRYSNGQVVGDYEVYLTKMQQNYVKRSSQAKCMIRTSVLRVPIQQYIENMRNNQSEEWLQQYYEDKFNKKWINYESVTSLQKSSSVPIKNQYILPNANQKSTHILRKISQPCTSKFIECSSNFNENQVITYSQDLLNLMKQNRKYRDNSQNQKNGQSIHSSYNVIQNLKNKILNYQDRFQLESRSGVQSQSIFDRKRCQSRIDIDSFQTQFLLKPSTCLQKKRTKFKSIHKFENLSKVIKMGS</sequence>
<dbReference type="InterPro" id="IPR050503">
    <property type="entry name" value="cAMP-dep_PK_reg_su-like"/>
</dbReference>
<evidence type="ECO:0000259" key="1">
    <source>
        <dbReference type="PROSITE" id="PS50042"/>
    </source>
</evidence>
<name>A0A8S1VSR5_9CILI</name>
<dbReference type="GO" id="GO:0030552">
    <property type="term" value="F:cAMP binding"/>
    <property type="evidence" value="ECO:0007669"/>
    <property type="project" value="TreeGrafter"/>
</dbReference>
<dbReference type="GO" id="GO:0004862">
    <property type="term" value="F:cAMP-dependent protein kinase inhibitor activity"/>
    <property type="evidence" value="ECO:0007669"/>
    <property type="project" value="TreeGrafter"/>
</dbReference>
<dbReference type="InterPro" id="IPR000595">
    <property type="entry name" value="cNMP-bd_dom"/>
</dbReference>
<accession>A0A8S1VSR5</accession>
<gene>
    <name evidence="2" type="ORF">PPENT_87.1.T0710124</name>
</gene>
<dbReference type="GO" id="GO:0005952">
    <property type="term" value="C:cAMP-dependent protein kinase complex"/>
    <property type="evidence" value="ECO:0007669"/>
    <property type="project" value="InterPro"/>
</dbReference>
<dbReference type="PANTHER" id="PTHR11635">
    <property type="entry name" value="CAMP-DEPENDENT PROTEIN KINASE REGULATORY CHAIN"/>
    <property type="match status" value="1"/>
</dbReference>
<dbReference type="FunFam" id="2.60.120.10:FF:000220">
    <property type="entry name" value="Uncharacterized protein"/>
    <property type="match status" value="1"/>
</dbReference>
<dbReference type="PROSITE" id="PS50042">
    <property type="entry name" value="CNMP_BINDING_3"/>
    <property type="match status" value="1"/>
</dbReference>
<dbReference type="AlphaFoldDB" id="A0A8S1VSR5"/>
<proteinExistence type="predicted"/>
<dbReference type="GO" id="GO:0034236">
    <property type="term" value="F:protein kinase A catalytic subunit binding"/>
    <property type="evidence" value="ECO:0007669"/>
    <property type="project" value="TreeGrafter"/>
</dbReference>
<dbReference type="EMBL" id="CAJJDO010000071">
    <property type="protein sequence ID" value="CAD8179195.1"/>
    <property type="molecule type" value="Genomic_DNA"/>
</dbReference>
<dbReference type="OrthoDB" id="166212at2759"/>
<dbReference type="PROSITE" id="PS00889">
    <property type="entry name" value="CNMP_BINDING_2"/>
    <property type="match status" value="1"/>
</dbReference>
<evidence type="ECO:0000313" key="2">
    <source>
        <dbReference type="EMBL" id="CAD8179195.1"/>
    </source>
</evidence>
<dbReference type="PANTHER" id="PTHR11635:SF152">
    <property type="entry name" value="CAMP-DEPENDENT PROTEIN KINASE TYPE I REGULATORY SUBUNIT-RELATED"/>
    <property type="match status" value="1"/>
</dbReference>
<reference evidence="2" key="1">
    <citation type="submission" date="2021-01" db="EMBL/GenBank/DDBJ databases">
        <authorList>
            <consortium name="Genoscope - CEA"/>
            <person name="William W."/>
        </authorList>
    </citation>
    <scope>NUCLEOTIDE SEQUENCE</scope>
</reference>
<dbReference type="InterPro" id="IPR018488">
    <property type="entry name" value="cNMP-bd_CS"/>
</dbReference>
<keyword evidence="3" id="KW-1185">Reference proteome</keyword>
<protein>
    <recommendedName>
        <fullName evidence="1">Cyclic nucleotide-binding domain-containing protein</fullName>
    </recommendedName>
</protein>
<dbReference type="CDD" id="cd00038">
    <property type="entry name" value="CAP_ED"/>
    <property type="match status" value="1"/>
</dbReference>
<dbReference type="GO" id="GO:0005829">
    <property type="term" value="C:cytosol"/>
    <property type="evidence" value="ECO:0007669"/>
    <property type="project" value="TreeGrafter"/>
</dbReference>